<proteinExistence type="predicted"/>
<evidence type="ECO:0000313" key="1">
    <source>
        <dbReference type="EMBL" id="GAA4545665.1"/>
    </source>
</evidence>
<protein>
    <submittedName>
        <fullName evidence="1">Uncharacterized protein</fullName>
    </submittedName>
</protein>
<dbReference type="RefSeq" id="WP_345416624.1">
    <property type="nucleotide sequence ID" value="NZ_BAABGT010000032.1"/>
</dbReference>
<evidence type="ECO:0000313" key="2">
    <source>
        <dbReference type="Proteomes" id="UP001501598"/>
    </source>
</evidence>
<name>A0ABP8RS83_9PSEU</name>
<reference evidence="2" key="1">
    <citation type="journal article" date="2019" name="Int. J. Syst. Evol. Microbiol.">
        <title>The Global Catalogue of Microorganisms (GCM) 10K type strain sequencing project: providing services to taxonomists for standard genome sequencing and annotation.</title>
        <authorList>
            <consortium name="The Broad Institute Genomics Platform"/>
            <consortium name="The Broad Institute Genome Sequencing Center for Infectious Disease"/>
            <person name="Wu L."/>
            <person name="Ma J."/>
        </authorList>
    </citation>
    <scope>NUCLEOTIDE SEQUENCE [LARGE SCALE GENOMIC DNA]</scope>
    <source>
        <strain evidence="2">JCM 17906</strain>
    </source>
</reference>
<accession>A0ABP8RS83</accession>
<organism evidence="1 2">
    <name type="scientific">Pseudonocardia xishanensis</name>
    <dbReference type="NCBI Taxonomy" id="630995"/>
    <lineage>
        <taxon>Bacteria</taxon>
        <taxon>Bacillati</taxon>
        <taxon>Actinomycetota</taxon>
        <taxon>Actinomycetes</taxon>
        <taxon>Pseudonocardiales</taxon>
        <taxon>Pseudonocardiaceae</taxon>
        <taxon>Pseudonocardia</taxon>
    </lineage>
</organism>
<dbReference type="Proteomes" id="UP001501598">
    <property type="component" value="Unassembled WGS sequence"/>
</dbReference>
<dbReference type="EMBL" id="BAABGT010000032">
    <property type="protein sequence ID" value="GAA4545665.1"/>
    <property type="molecule type" value="Genomic_DNA"/>
</dbReference>
<keyword evidence="2" id="KW-1185">Reference proteome</keyword>
<gene>
    <name evidence="1" type="ORF">GCM10023175_25950</name>
</gene>
<sequence>MITTTYPPQRRRPTELPADIAEALAKHDELFAKAVLADSTARNLADQSADAMAERADREAAAKAATEGKPIPAATAVPKLAADREKANREAAAYAAALAEAAGAVDELRIAHQHALEATEDENRKAAAAVITTKATEAVTSIREAVAAELTRRSTFEWVRTAGMPALDEPTIHPAEVVPGIVPLGIGTVGQHAHMRDVPTEIVARALAALAEKIGS</sequence>
<comment type="caution">
    <text evidence="1">The sequence shown here is derived from an EMBL/GenBank/DDBJ whole genome shotgun (WGS) entry which is preliminary data.</text>
</comment>